<comment type="caution">
    <text evidence="2">The sequence shown here is derived from an EMBL/GenBank/DDBJ whole genome shotgun (WGS) entry which is preliminary data.</text>
</comment>
<dbReference type="Proteomes" id="UP001142489">
    <property type="component" value="Unassembled WGS sequence"/>
</dbReference>
<sequence>MPLERELYSLDVCRVLAFYTSRTAAVRKTQKLFICYDPGSEGSPVSPQHFSHWIVTTVKLAYKLAKRPLPTAIRAHSTRAIASSAAFLRGIPVEEICNAAMWSTPTTFVKHNRMDARMRSSTTFGKAVHSFVTV</sequence>
<organism evidence="2 3">
    <name type="scientific">Phrynocephalus forsythii</name>
    <dbReference type="NCBI Taxonomy" id="171643"/>
    <lineage>
        <taxon>Eukaryota</taxon>
        <taxon>Metazoa</taxon>
        <taxon>Chordata</taxon>
        <taxon>Craniata</taxon>
        <taxon>Vertebrata</taxon>
        <taxon>Euteleostomi</taxon>
        <taxon>Lepidosauria</taxon>
        <taxon>Squamata</taxon>
        <taxon>Bifurcata</taxon>
        <taxon>Unidentata</taxon>
        <taxon>Episquamata</taxon>
        <taxon>Toxicofera</taxon>
        <taxon>Iguania</taxon>
        <taxon>Acrodonta</taxon>
        <taxon>Agamidae</taxon>
        <taxon>Agaminae</taxon>
        <taxon>Phrynocephalus</taxon>
    </lineage>
</organism>
<dbReference type="SUPFAM" id="SSF56349">
    <property type="entry name" value="DNA breaking-rejoining enzymes"/>
    <property type="match status" value="1"/>
</dbReference>
<accession>A0A9Q0XGS6</accession>
<dbReference type="PANTHER" id="PTHR35617">
    <property type="entry name" value="PHAGE_INTEGRASE DOMAIN-CONTAINING PROTEIN"/>
    <property type="match status" value="1"/>
</dbReference>
<dbReference type="InterPro" id="IPR011010">
    <property type="entry name" value="DNA_brk_join_enz"/>
</dbReference>
<dbReference type="GO" id="GO:0003677">
    <property type="term" value="F:DNA binding"/>
    <property type="evidence" value="ECO:0007669"/>
    <property type="project" value="InterPro"/>
</dbReference>
<dbReference type="OrthoDB" id="9050082at2759"/>
<dbReference type="InterPro" id="IPR013762">
    <property type="entry name" value="Integrase-like_cat_sf"/>
</dbReference>
<evidence type="ECO:0000313" key="2">
    <source>
        <dbReference type="EMBL" id="KAJ7312143.1"/>
    </source>
</evidence>
<dbReference type="GO" id="GO:0006310">
    <property type="term" value="P:DNA recombination"/>
    <property type="evidence" value="ECO:0007669"/>
    <property type="project" value="UniProtKB-KW"/>
</dbReference>
<dbReference type="EMBL" id="JAPFRF010000013">
    <property type="protein sequence ID" value="KAJ7312143.1"/>
    <property type="molecule type" value="Genomic_DNA"/>
</dbReference>
<gene>
    <name evidence="2" type="ORF">JRQ81_006487</name>
</gene>
<keyword evidence="3" id="KW-1185">Reference proteome</keyword>
<evidence type="ECO:0000256" key="1">
    <source>
        <dbReference type="ARBA" id="ARBA00023172"/>
    </source>
</evidence>
<name>A0A9Q0XGS6_9SAUR</name>
<protein>
    <recommendedName>
        <fullName evidence="4">Tyr recombinase domain-containing protein</fullName>
    </recommendedName>
</protein>
<proteinExistence type="predicted"/>
<evidence type="ECO:0008006" key="4">
    <source>
        <dbReference type="Google" id="ProtNLM"/>
    </source>
</evidence>
<keyword evidence="1" id="KW-0233">DNA recombination</keyword>
<reference evidence="2" key="1">
    <citation type="journal article" date="2023" name="DNA Res.">
        <title>Chromosome-level genome assembly of Phrynocephalus forsythii using third-generation DNA sequencing and Hi-C analysis.</title>
        <authorList>
            <person name="Qi Y."/>
            <person name="Zhao W."/>
            <person name="Zhao Y."/>
            <person name="Niu C."/>
            <person name="Cao S."/>
            <person name="Zhang Y."/>
        </authorList>
    </citation>
    <scope>NUCLEOTIDE SEQUENCE</scope>
    <source>
        <tissue evidence="2">Muscle</tissue>
    </source>
</reference>
<evidence type="ECO:0000313" key="3">
    <source>
        <dbReference type="Proteomes" id="UP001142489"/>
    </source>
</evidence>
<dbReference type="Gene3D" id="1.10.443.10">
    <property type="entry name" value="Intergrase catalytic core"/>
    <property type="match status" value="1"/>
</dbReference>
<dbReference type="AlphaFoldDB" id="A0A9Q0XGS6"/>
<dbReference type="GO" id="GO:0015074">
    <property type="term" value="P:DNA integration"/>
    <property type="evidence" value="ECO:0007669"/>
    <property type="project" value="InterPro"/>
</dbReference>
<dbReference type="PANTHER" id="PTHR35617:SF3">
    <property type="entry name" value="CORE-BINDING (CB) DOMAIN-CONTAINING PROTEIN"/>
    <property type="match status" value="1"/>
</dbReference>